<feature type="transmembrane region" description="Helical" evidence="1">
    <location>
        <begin position="89"/>
        <end position="108"/>
    </location>
</feature>
<evidence type="ECO:0000313" key="3">
    <source>
        <dbReference type="Proteomes" id="UP000093053"/>
    </source>
</evidence>
<organism evidence="2 3">
    <name type="scientific">Lentzea guizhouensis</name>
    <dbReference type="NCBI Taxonomy" id="1586287"/>
    <lineage>
        <taxon>Bacteria</taxon>
        <taxon>Bacillati</taxon>
        <taxon>Actinomycetota</taxon>
        <taxon>Actinomycetes</taxon>
        <taxon>Pseudonocardiales</taxon>
        <taxon>Pseudonocardiaceae</taxon>
        <taxon>Lentzea</taxon>
    </lineage>
</organism>
<accession>A0A1B2HPV1</accession>
<protein>
    <submittedName>
        <fullName evidence="2">Uncharacterized protein</fullName>
    </submittedName>
</protein>
<dbReference type="KEGG" id="led:BBK82_30670"/>
<dbReference type="AlphaFoldDB" id="A0A1B2HPV1"/>
<dbReference type="Proteomes" id="UP000093053">
    <property type="component" value="Chromosome"/>
</dbReference>
<gene>
    <name evidence="2" type="ORF">BBK82_30670</name>
</gene>
<keyword evidence="3" id="KW-1185">Reference proteome</keyword>
<evidence type="ECO:0000256" key="1">
    <source>
        <dbReference type="SAM" id="Phobius"/>
    </source>
</evidence>
<keyword evidence="1" id="KW-0812">Transmembrane</keyword>
<sequence>MNFWARTSPGEAAFEYQGAASWEVRRPADGEPVVRHQIRCPACSDELTFTVYSVAATEHRRERWRWGVWVGGALVVLGLVGLASGRFGLAIAGGSAAVAGVLAGVFAWTGGLAEAGVTGHGNGLPGVLPKHAVFLDPPSP</sequence>
<name>A0A1B2HPV1_9PSEU</name>
<evidence type="ECO:0000313" key="2">
    <source>
        <dbReference type="EMBL" id="ANZ39759.1"/>
    </source>
</evidence>
<dbReference type="EMBL" id="CP016793">
    <property type="protein sequence ID" value="ANZ39759.1"/>
    <property type="molecule type" value="Genomic_DNA"/>
</dbReference>
<reference evidence="2 3" key="1">
    <citation type="submission" date="2016-07" db="EMBL/GenBank/DDBJ databases">
        <title>Complete genome sequence of the Lentzea guizhouensis DHS C013.</title>
        <authorList>
            <person name="Cao C."/>
        </authorList>
    </citation>
    <scope>NUCLEOTIDE SEQUENCE [LARGE SCALE GENOMIC DNA]</scope>
    <source>
        <strain evidence="2 3">DHS C013</strain>
    </source>
</reference>
<keyword evidence="1" id="KW-0472">Membrane</keyword>
<dbReference type="STRING" id="1586287.BBK82_30670"/>
<keyword evidence="1" id="KW-1133">Transmembrane helix</keyword>
<feature type="transmembrane region" description="Helical" evidence="1">
    <location>
        <begin position="66"/>
        <end position="83"/>
    </location>
</feature>
<proteinExistence type="predicted"/>